<keyword evidence="1" id="KW-0812">Transmembrane</keyword>
<evidence type="ECO:0000313" key="2">
    <source>
        <dbReference type="EMBL" id="KAJ3839787.1"/>
    </source>
</evidence>
<evidence type="ECO:0000256" key="1">
    <source>
        <dbReference type="SAM" id="Phobius"/>
    </source>
</evidence>
<evidence type="ECO:0000313" key="3">
    <source>
        <dbReference type="Proteomes" id="UP001163846"/>
    </source>
</evidence>
<protein>
    <submittedName>
        <fullName evidence="2">Uncharacterized protein</fullName>
    </submittedName>
</protein>
<reference evidence="2" key="1">
    <citation type="submission" date="2022-08" db="EMBL/GenBank/DDBJ databases">
        <authorList>
            <consortium name="DOE Joint Genome Institute"/>
            <person name="Min B."/>
            <person name="Riley R."/>
            <person name="Sierra-Patev S."/>
            <person name="Naranjo-Ortiz M."/>
            <person name="Looney B."/>
            <person name="Konkel Z."/>
            <person name="Slot J.C."/>
            <person name="Sakamoto Y."/>
            <person name="Steenwyk J.L."/>
            <person name="Rokas A."/>
            <person name="Carro J."/>
            <person name="Camarero S."/>
            <person name="Ferreira P."/>
            <person name="Molpeceres G."/>
            <person name="Ruiz-Duenas F.J."/>
            <person name="Serrano A."/>
            <person name="Henrissat B."/>
            <person name="Drula E."/>
            <person name="Hughes K.W."/>
            <person name="Mata J.L."/>
            <person name="Ishikawa N.K."/>
            <person name="Vargas-Isla R."/>
            <person name="Ushijima S."/>
            <person name="Smith C.A."/>
            <person name="Ahrendt S."/>
            <person name="Andreopoulos W."/>
            <person name="He G."/>
            <person name="Labutti K."/>
            <person name="Lipzen A."/>
            <person name="Ng V."/>
            <person name="Sandor L."/>
            <person name="Barry K."/>
            <person name="Martinez A.T."/>
            <person name="Xiao Y."/>
            <person name="Gibbons J.G."/>
            <person name="Terashima K."/>
            <person name="Hibbett D.S."/>
            <person name="Grigoriev I.V."/>
        </authorList>
    </citation>
    <scope>NUCLEOTIDE SEQUENCE</scope>
    <source>
        <strain evidence="2">TFB9207</strain>
    </source>
</reference>
<comment type="caution">
    <text evidence="2">The sequence shown here is derived from an EMBL/GenBank/DDBJ whole genome shotgun (WGS) entry which is preliminary data.</text>
</comment>
<keyword evidence="1" id="KW-1133">Transmembrane helix</keyword>
<sequence length="113" mass="12584">MSTVDGIDSRCQDNLQKIPPLRLEFNLQSKQSHRLSSPLGGRSTRAGCTGQYWVNAVVGKIMITACAHLVVSTCQDMKIPPLFYILTLSITDIILWRRILHTELANSLKCLTA</sequence>
<feature type="transmembrane region" description="Helical" evidence="1">
    <location>
        <begin position="52"/>
        <end position="70"/>
    </location>
</feature>
<name>A0AA38UFE4_9AGAR</name>
<organism evidence="2 3">
    <name type="scientific">Lentinula raphanica</name>
    <dbReference type="NCBI Taxonomy" id="153919"/>
    <lineage>
        <taxon>Eukaryota</taxon>
        <taxon>Fungi</taxon>
        <taxon>Dikarya</taxon>
        <taxon>Basidiomycota</taxon>
        <taxon>Agaricomycotina</taxon>
        <taxon>Agaricomycetes</taxon>
        <taxon>Agaricomycetidae</taxon>
        <taxon>Agaricales</taxon>
        <taxon>Marasmiineae</taxon>
        <taxon>Omphalotaceae</taxon>
        <taxon>Lentinula</taxon>
    </lineage>
</organism>
<proteinExistence type="predicted"/>
<keyword evidence="3" id="KW-1185">Reference proteome</keyword>
<gene>
    <name evidence="2" type="ORF">F5878DRAFT_102735</name>
</gene>
<accession>A0AA38UFE4</accession>
<dbReference type="AlphaFoldDB" id="A0AA38UFE4"/>
<dbReference type="EMBL" id="MU806109">
    <property type="protein sequence ID" value="KAJ3839787.1"/>
    <property type="molecule type" value="Genomic_DNA"/>
</dbReference>
<feature type="transmembrane region" description="Helical" evidence="1">
    <location>
        <begin position="82"/>
        <end position="100"/>
    </location>
</feature>
<keyword evidence="1" id="KW-0472">Membrane</keyword>
<dbReference type="Proteomes" id="UP001163846">
    <property type="component" value="Unassembled WGS sequence"/>
</dbReference>